<name>A0A418VXA8_9PROT</name>
<accession>A0A418VXA8</accession>
<proteinExistence type="predicted"/>
<protein>
    <recommendedName>
        <fullName evidence="3">Lipoprotein</fullName>
    </recommendedName>
</protein>
<dbReference type="PROSITE" id="PS51257">
    <property type="entry name" value="PROKAR_LIPOPROTEIN"/>
    <property type="match status" value="1"/>
</dbReference>
<dbReference type="Proteomes" id="UP000283458">
    <property type="component" value="Unassembled WGS sequence"/>
</dbReference>
<gene>
    <name evidence="1" type="ORF">D3877_16835</name>
</gene>
<dbReference type="EMBL" id="QYUL01000002">
    <property type="protein sequence ID" value="RJF81776.1"/>
    <property type="molecule type" value="Genomic_DNA"/>
</dbReference>
<reference evidence="1 2" key="1">
    <citation type="submission" date="2018-09" db="EMBL/GenBank/DDBJ databases">
        <authorList>
            <person name="Zhu H."/>
        </authorList>
    </citation>
    <scope>NUCLEOTIDE SEQUENCE [LARGE SCALE GENOMIC DNA]</scope>
    <source>
        <strain evidence="1 2">K2W22B-5</strain>
    </source>
</reference>
<keyword evidence="2" id="KW-1185">Reference proteome</keyword>
<comment type="caution">
    <text evidence="1">The sequence shown here is derived from an EMBL/GenBank/DDBJ whole genome shotgun (WGS) entry which is preliminary data.</text>
</comment>
<organism evidence="1 2">
    <name type="scientific">Azospirillum cavernae</name>
    <dbReference type="NCBI Taxonomy" id="2320860"/>
    <lineage>
        <taxon>Bacteria</taxon>
        <taxon>Pseudomonadati</taxon>
        <taxon>Pseudomonadota</taxon>
        <taxon>Alphaproteobacteria</taxon>
        <taxon>Rhodospirillales</taxon>
        <taxon>Azospirillaceae</taxon>
        <taxon>Azospirillum</taxon>
    </lineage>
</organism>
<evidence type="ECO:0000313" key="2">
    <source>
        <dbReference type="Proteomes" id="UP000283458"/>
    </source>
</evidence>
<sequence>MVQSDLRSLKPWFGAALMTRLLLALSMATVTACLLAGCGVVSGAASVAGTAVSVTGSAVSTAADIVTAPIR</sequence>
<dbReference type="AlphaFoldDB" id="A0A418VXA8"/>
<evidence type="ECO:0000313" key="1">
    <source>
        <dbReference type="EMBL" id="RJF81776.1"/>
    </source>
</evidence>
<evidence type="ECO:0008006" key="3">
    <source>
        <dbReference type="Google" id="ProtNLM"/>
    </source>
</evidence>